<dbReference type="EMBL" id="JAACJK010000002">
    <property type="protein sequence ID" value="KAF5341247.1"/>
    <property type="molecule type" value="Genomic_DNA"/>
</dbReference>
<dbReference type="GO" id="GO:0031422">
    <property type="term" value="C:RecQ family helicase-topoisomerase III complex"/>
    <property type="evidence" value="ECO:0007669"/>
    <property type="project" value="TreeGrafter"/>
</dbReference>
<dbReference type="Proteomes" id="UP000541558">
    <property type="component" value="Unassembled WGS sequence"/>
</dbReference>
<comment type="caution">
    <text evidence="4">The sequence shown here is derived from an EMBL/GenBank/DDBJ whole genome shotgun (WGS) entry which is preliminary data.</text>
</comment>
<protein>
    <recommendedName>
        <fullName evidence="2">RecQ-mediated genome instability protein 1</fullName>
    </recommendedName>
</protein>
<accession>A0A8H5FLQ3</accession>
<dbReference type="Gene3D" id="2.40.50.770">
    <property type="entry name" value="RecQ-mediated genome instability protein Rmi1, C-terminal domain"/>
    <property type="match status" value="1"/>
</dbReference>
<organism evidence="4 5">
    <name type="scientific">Ephemerocybe angulata</name>
    <dbReference type="NCBI Taxonomy" id="980116"/>
    <lineage>
        <taxon>Eukaryota</taxon>
        <taxon>Fungi</taxon>
        <taxon>Dikarya</taxon>
        <taxon>Basidiomycota</taxon>
        <taxon>Agaricomycotina</taxon>
        <taxon>Agaricomycetes</taxon>
        <taxon>Agaricomycetidae</taxon>
        <taxon>Agaricales</taxon>
        <taxon>Agaricineae</taxon>
        <taxon>Psathyrellaceae</taxon>
        <taxon>Ephemerocybe</taxon>
    </lineage>
</organism>
<dbReference type="InterPro" id="IPR013894">
    <property type="entry name" value="RMI1_OB"/>
</dbReference>
<comment type="similarity">
    <text evidence="1">Belongs to the RMI1 family.</text>
</comment>
<evidence type="ECO:0000259" key="3">
    <source>
        <dbReference type="Pfam" id="PF08585"/>
    </source>
</evidence>
<gene>
    <name evidence="4" type="ORF">D9611_005969</name>
</gene>
<name>A0A8H5FLQ3_9AGAR</name>
<feature type="domain" description="RecQ mediated genome instability protein 1 OB-fold" evidence="3">
    <location>
        <begin position="75"/>
        <end position="220"/>
    </location>
</feature>
<dbReference type="OrthoDB" id="341511at2759"/>
<keyword evidence="5" id="KW-1185">Reference proteome</keyword>
<evidence type="ECO:0000313" key="4">
    <source>
        <dbReference type="EMBL" id="KAF5341247.1"/>
    </source>
</evidence>
<evidence type="ECO:0000313" key="5">
    <source>
        <dbReference type="Proteomes" id="UP000541558"/>
    </source>
</evidence>
<proteinExistence type="inferred from homology"/>
<evidence type="ECO:0000256" key="1">
    <source>
        <dbReference type="ARBA" id="ARBA00006395"/>
    </source>
</evidence>
<dbReference type="GO" id="GO:0016604">
    <property type="term" value="C:nuclear body"/>
    <property type="evidence" value="ECO:0007669"/>
    <property type="project" value="TreeGrafter"/>
</dbReference>
<dbReference type="PANTHER" id="PTHR14790:SF15">
    <property type="entry name" value="RECQ-MEDIATED GENOME INSTABILITY PROTEIN 1"/>
    <property type="match status" value="1"/>
</dbReference>
<dbReference type="InterPro" id="IPR042470">
    <property type="entry name" value="RMI1_N_C_sf"/>
</dbReference>
<dbReference type="GO" id="GO:0000724">
    <property type="term" value="P:double-strand break repair via homologous recombination"/>
    <property type="evidence" value="ECO:0007669"/>
    <property type="project" value="TreeGrafter"/>
</dbReference>
<evidence type="ECO:0000256" key="2">
    <source>
        <dbReference type="ARBA" id="ARBA00018987"/>
    </source>
</evidence>
<dbReference type="GO" id="GO:0000712">
    <property type="term" value="P:resolution of meiotic recombination intermediates"/>
    <property type="evidence" value="ECO:0007669"/>
    <property type="project" value="TreeGrafter"/>
</dbReference>
<dbReference type="AlphaFoldDB" id="A0A8H5FLQ3"/>
<dbReference type="PANTHER" id="PTHR14790">
    <property type="entry name" value="RECQ-MEDIATED GENOME INSTABILITY PROTEIN 1 RMI1"/>
    <property type="match status" value="1"/>
</dbReference>
<reference evidence="4 5" key="1">
    <citation type="journal article" date="2020" name="ISME J.">
        <title>Uncovering the hidden diversity of litter-decomposition mechanisms in mushroom-forming fungi.</title>
        <authorList>
            <person name="Floudas D."/>
            <person name="Bentzer J."/>
            <person name="Ahren D."/>
            <person name="Johansson T."/>
            <person name="Persson P."/>
            <person name="Tunlid A."/>
        </authorList>
    </citation>
    <scope>NUCLEOTIDE SEQUENCE [LARGE SCALE GENOMIC DNA]</scope>
    <source>
        <strain evidence="4 5">CBS 175.51</strain>
    </source>
</reference>
<sequence>MEPITEHIRTYIRDTFPSPMLKMEWLVATLQEIKSSLEYLIQDDELSEDHITLTELRSRILNSPFADTMVPGTGLPRRITHPMTHTKLEGPIVLDLLHMDEIGVSAFRLERVRMDRDEACFLNMLRLASFCPGITEEMILRASTQLPEYPRKRLKIYLSDGTIELIAMEYMPLPLKLGITPMGTKLVLEKVPIIGGVAFLDSDNTKVMGGCTPELEDEHLKRLRKDWHLRMKEELQALTEAENNPQNLLS</sequence>
<dbReference type="Pfam" id="PF08585">
    <property type="entry name" value="RMI1_N_C"/>
    <property type="match status" value="1"/>
</dbReference>